<name>A0ABT8QS96_9FIRM</name>
<dbReference type="Proteomes" id="UP001176021">
    <property type="component" value="Unassembled WGS sequence"/>
</dbReference>
<proteinExistence type="predicted"/>
<comment type="caution">
    <text evidence="1">The sequence shown here is derived from an EMBL/GenBank/DDBJ whole genome shotgun (WGS) entry which is preliminary data.</text>
</comment>
<dbReference type="InterPro" id="IPR019198">
    <property type="entry name" value="Beta_propeller_containing"/>
</dbReference>
<accession>A0ABT8QS96</accession>
<dbReference type="EMBL" id="JAMJEV010000012">
    <property type="protein sequence ID" value="MDO0824228.1"/>
    <property type="molecule type" value="Genomic_DNA"/>
</dbReference>
<protein>
    <submittedName>
        <fullName evidence="1">Beta-propeller domain-containing protein</fullName>
    </submittedName>
</protein>
<evidence type="ECO:0000313" key="2">
    <source>
        <dbReference type="Proteomes" id="UP001176021"/>
    </source>
</evidence>
<sequence>MKRFWYMLGLLSVFTIAITINNMNKPPKQSIAMAQEQGLPQVQSLPVIGSVEKLRSILETVESSRVYMGEGVVTGAIARDNITNSGAVKSADPAPATSSVPLGGNTDFSATNIQVTGVDEADIIKNDGKYIYQVNNQELIITQADPSDQMKIVQRISFKESEFSPRELFVDDQHLILIGNAGYQEVLPANPAIDQSTEEQSKSMIYPPIAHKSTVKAIIYDLADKSNLTKIREVELDGDYISSRKIGSTLYLMANKYLNTYQIMNQGLEPSLPSYRDTLSNEEFVSIDYPNIHYFPNFIEPNYLLIASLNLDQKDQEMKVSSYLGSGQNIYASTSNLYVAVTQYERIEEPSPLPQAVPNSSVAPAIGQIHPSSFDSATALYRFSLDQDGAEFKAQGNVPGTILNQFSMDEYNGHFRIATTKGQIWGSEENTSKNNVYILDQTLQLLGKIEDIAPGERIYSIRFMGDRGYMVTFKNVDPFFVLDLKDPVAPKILGALKIPGYSDYLHPYDENHIIGFGKETVELSQTNDQGILPGTPRGSNAYYLGMKLAVFDVTDVSNPVEMFKTTIGDRGTDSEVLHNHKALLFNKDTGLLSFPVTLMEVKNPVTNPSVPQYGTFSFQGAYVYHFDLNSGFTLRGKISHLEQTDLLKAGQQYYGSKSIERILYIKNTLYTVSKGVIKANDLASLQEKNRLILNP</sequence>
<keyword evidence="2" id="KW-1185">Reference proteome</keyword>
<evidence type="ECO:0000313" key="1">
    <source>
        <dbReference type="EMBL" id="MDO0824228.1"/>
    </source>
</evidence>
<dbReference type="RefSeq" id="WP_302049214.1">
    <property type="nucleotide sequence ID" value="NZ_JAMJEV010000012.1"/>
</dbReference>
<gene>
    <name evidence="1" type="ORF">M8H41_15395</name>
</gene>
<reference evidence="1" key="1">
    <citation type="submission" date="2022-05" db="EMBL/GenBank/DDBJ databases">
        <title>Expanded diversity of anoxic marine methylotrophy in a Black Sea sulfate reducing microorganism.</title>
        <authorList>
            <person name="Fischer P.Q."/>
            <person name="Stams A.J.M."/>
            <person name="Villanueva L."/>
            <person name="Sousa D.Z."/>
        </authorList>
    </citation>
    <scope>NUCLEOTIDE SEQUENCE</scope>
    <source>
        <strain evidence="1">P130</strain>
    </source>
</reference>
<dbReference type="Pfam" id="PF09826">
    <property type="entry name" value="Beta_propel"/>
    <property type="match status" value="1"/>
</dbReference>
<organism evidence="1 2">
    <name type="scientific">Desulfosporosinus nitroreducens</name>
    <dbReference type="NCBI Taxonomy" id="2018668"/>
    <lineage>
        <taxon>Bacteria</taxon>
        <taxon>Bacillati</taxon>
        <taxon>Bacillota</taxon>
        <taxon>Clostridia</taxon>
        <taxon>Eubacteriales</taxon>
        <taxon>Desulfitobacteriaceae</taxon>
        <taxon>Desulfosporosinus</taxon>
    </lineage>
</organism>